<dbReference type="RefSeq" id="WP_231649361.1">
    <property type="nucleotide sequence ID" value="NZ_CAUPKV010000030.1"/>
</dbReference>
<dbReference type="AlphaFoldDB" id="A0A087DDP2"/>
<proteinExistence type="predicted"/>
<name>A0A087DDP2_9BIFI</name>
<evidence type="ECO:0000313" key="3">
    <source>
        <dbReference type="Proteomes" id="UP000029033"/>
    </source>
</evidence>
<organism evidence="2 3">
    <name type="scientific">Bifidobacterium scardovii</name>
    <dbReference type="NCBI Taxonomy" id="158787"/>
    <lineage>
        <taxon>Bacteria</taxon>
        <taxon>Bacillati</taxon>
        <taxon>Actinomycetota</taxon>
        <taxon>Actinomycetes</taxon>
        <taxon>Bifidobacteriales</taxon>
        <taxon>Bifidobacteriaceae</taxon>
        <taxon>Bifidobacterium</taxon>
    </lineage>
</organism>
<dbReference type="EMBL" id="JGZO01000012">
    <property type="protein sequence ID" value="KFI93642.1"/>
    <property type="molecule type" value="Genomic_DNA"/>
</dbReference>
<keyword evidence="2" id="KW-0808">Transferase</keyword>
<accession>A0A087DDP2</accession>
<feature type="compositionally biased region" description="Low complexity" evidence="1">
    <location>
        <begin position="14"/>
        <end position="23"/>
    </location>
</feature>
<protein>
    <submittedName>
        <fullName evidence="2">Nucleoside deoxyribosyltransferase</fullName>
    </submittedName>
</protein>
<dbReference type="InterPro" id="IPR007710">
    <property type="entry name" value="Nucleoside_deoxyribTrfase"/>
</dbReference>
<feature type="region of interest" description="Disordered" evidence="1">
    <location>
        <begin position="1"/>
        <end position="31"/>
    </location>
</feature>
<evidence type="ECO:0000256" key="1">
    <source>
        <dbReference type="SAM" id="MobiDB-lite"/>
    </source>
</evidence>
<comment type="caution">
    <text evidence="2">The sequence shown here is derived from an EMBL/GenBank/DDBJ whole genome shotgun (WGS) entry which is preliminary data.</text>
</comment>
<dbReference type="Gene3D" id="3.40.50.450">
    <property type="match status" value="1"/>
</dbReference>
<keyword evidence="3" id="KW-1185">Reference proteome</keyword>
<dbReference type="STRING" id="158787.BSCA_0132"/>
<dbReference type="Pfam" id="PF05014">
    <property type="entry name" value="Nuc_deoxyrib_tr"/>
    <property type="match status" value="1"/>
</dbReference>
<evidence type="ECO:0000313" key="2">
    <source>
        <dbReference type="EMBL" id="KFI93642.1"/>
    </source>
</evidence>
<gene>
    <name evidence="2" type="ORF">BSCA_0132</name>
</gene>
<dbReference type="GO" id="GO:0016740">
    <property type="term" value="F:transferase activity"/>
    <property type="evidence" value="ECO:0007669"/>
    <property type="project" value="UniProtKB-KW"/>
</dbReference>
<dbReference type="GeneID" id="85164732"/>
<dbReference type="Proteomes" id="UP000029033">
    <property type="component" value="Unassembled WGS sequence"/>
</dbReference>
<sequence>MIQTVQSRKENAMADTVDTADTAEPSAAAVGPDGRPCCRYDFYAAGPFFDDREVSSMEGLERVLEERGKVLFKPRFASDISVVGPRQCFEDDCGGILASRAVIANLIDDDPGTMFEIGFAYGHGIPVYGYHDGLQPGGSVNLMIAQSVRAIFAGPDDLAHWLDTGEHADLPIRQF</sequence>
<reference evidence="2 3" key="1">
    <citation type="submission" date="2014-03" db="EMBL/GenBank/DDBJ databases">
        <title>Genomics of Bifidobacteria.</title>
        <authorList>
            <person name="Ventura M."/>
            <person name="Milani C."/>
            <person name="Lugli G.A."/>
        </authorList>
    </citation>
    <scope>NUCLEOTIDE SEQUENCE [LARGE SCALE GENOMIC DNA]</scope>
    <source>
        <strain evidence="2 3">LMG 21589</strain>
    </source>
</reference>
<dbReference type="eggNOG" id="COG3613">
    <property type="taxonomic scope" value="Bacteria"/>
</dbReference>
<dbReference type="SUPFAM" id="SSF52309">
    <property type="entry name" value="N-(deoxy)ribosyltransferase-like"/>
    <property type="match status" value="1"/>
</dbReference>